<evidence type="ECO:0000313" key="3">
    <source>
        <dbReference type="Proteomes" id="UP001204579"/>
    </source>
</evidence>
<dbReference type="NCBIfam" id="NF002547">
    <property type="entry name" value="PRK02101.2-5"/>
    <property type="match status" value="1"/>
</dbReference>
<name>A0AAW5N8B0_9BACT</name>
<comment type="caution">
    <text evidence="2">The sequence shown here is derived from an EMBL/GenBank/DDBJ whole genome shotgun (WGS) entry which is preliminary data.</text>
</comment>
<comment type="similarity">
    <text evidence="1">Belongs to the UPF0246 family.</text>
</comment>
<keyword evidence="3" id="KW-1185">Reference proteome</keyword>
<protein>
    <recommendedName>
        <fullName evidence="1">UPF0246 protein NW209_13770</fullName>
    </recommendedName>
</protein>
<gene>
    <name evidence="2" type="primary">yaaA</name>
    <name evidence="2" type="ORF">NW209_13770</name>
</gene>
<proteinExistence type="inferred from homology"/>
<dbReference type="Proteomes" id="UP001204579">
    <property type="component" value="Unassembled WGS sequence"/>
</dbReference>
<dbReference type="RefSeq" id="WP_258336202.1">
    <property type="nucleotide sequence ID" value="NZ_JANRHJ010000019.1"/>
</dbReference>
<evidence type="ECO:0000256" key="1">
    <source>
        <dbReference type="HAMAP-Rule" id="MF_00652"/>
    </source>
</evidence>
<dbReference type="Pfam" id="PF03883">
    <property type="entry name" value="H2O2_YaaD"/>
    <property type="match status" value="1"/>
</dbReference>
<dbReference type="EMBL" id="JANRHJ010000019">
    <property type="protein sequence ID" value="MCR8875066.1"/>
    <property type="molecule type" value="Genomic_DNA"/>
</dbReference>
<accession>A0AAW5N8B0</accession>
<dbReference type="HAMAP" id="MF_00652">
    <property type="entry name" value="UPF0246"/>
    <property type="match status" value="1"/>
</dbReference>
<dbReference type="PANTHER" id="PTHR30283">
    <property type="entry name" value="PEROXIDE STRESS RESPONSE PROTEIN YAAA"/>
    <property type="match status" value="1"/>
</dbReference>
<dbReference type="GO" id="GO:0005829">
    <property type="term" value="C:cytosol"/>
    <property type="evidence" value="ECO:0007669"/>
    <property type="project" value="TreeGrafter"/>
</dbReference>
<reference evidence="2 3" key="1">
    <citation type="submission" date="2022-08" db="EMBL/GenBank/DDBJ databases">
        <authorList>
            <person name="Zeman M."/>
            <person name="Kubasova T."/>
        </authorList>
    </citation>
    <scope>NUCLEOTIDE SEQUENCE [LARGE SCALE GENOMIC DNA]</scope>
    <source>
        <strain evidence="2 3">ET62</strain>
    </source>
</reference>
<dbReference type="InterPro" id="IPR005583">
    <property type="entry name" value="YaaA"/>
</dbReference>
<dbReference type="AlphaFoldDB" id="A0AAW5N8B0"/>
<dbReference type="GO" id="GO:0033194">
    <property type="term" value="P:response to hydroperoxide"/>
    <property type="evidence" value="ECO:0007669"/>
    <property type="project" value="TreeGrafter"/>
</dbReference>
<evidence type="ECO:0000313" key="2">
    <source>
        <dbReference type="EMBL" id="MCR8875066.1"/>
    </source>
</evidence>
<sequence>MLTFISCAKTMTARSSVRVPFTTVPPFETAAKEHALNLSQFSTQELEKLLRINSKLAATNYLRYQDFCSDETPALPALLSYTGMVFKRINPKDFSENDFRYAQEHLLITSFLYGLLRPLDAIKNYRLEGDVKLPELGGMSFFDYWKPRLTDYFIEAIREQGGILINLASGEMKDLFDWEKVNREVQVITPEFHTWKNGKLATVVVYAKMCRGEMTRYILKNRIEQPEELKKFEWEGFRFSGTDDSGKCWDFVLG</sequence>
<dbReference type="PANTHER" id="PTHR30283:SF4">
    <property type="entry name" value="PEROXIDE STRESS RESISTANCE PROTEIN YAAA"/>
    <property type="match status" value="1"/>
</dbReference>
<organism evidence="2 3">
    <name type="scientific">Phocaeicola barnesiae</name>
    <dbReference type="NCBI Taxonomy" id="376804"/>
    <lineage>
        <taxon>Bacteria</taxon>
        <taxon>Pseudomonadati</taxon>
        <taxon>Bacteroidota</taxon>
        <taxon>Bacteroidia</taxon>
        <taxon>Bacteroidales</taxon>
        <taxon>Bacteroidaceae</taxon>
        <taxon>Phocaeicola</taxon>
    </lineage>
</organism>